<organism evidence="1 2">
    <name type="scientific">Penicillium alfredii</name>
    <dbReference type="NCBI Taxonomy" id="1506179"/>
    <lineage>
        <taxon>Eukaryota</taxon>
        <taxon>Fungi</taxon>
        <taxon>Dikarya</taxon>
        <taxon>Ascomycota</taxon>
        <taxon>Pezizomycotina</taxon>
        <taxon>Eurotiomycetes</taxon>
        <taxon>Eurotiomycetidae</taxon>
        <taxon>Eurotiales</taxon>
        <taxon>Aspergillaceae</taxon>
        <taxon>Penicillium</taxon>
    </lineage>
</organism>
<dbReference type="RefSeq" id="XP_056516268.1">
    <property type="nucleotide sequence ID" value="XM_056651418.1"/>
</dbReference>
<evidence type="ECO:0000313" key="2">
    <source>
        <dbReference type="Proteomes" id="UP001141434"/>
    </source>
</evidence>
<dbReference type="AlphaFoldDB" id="A0A9W9GAC5"/>
<protein>
    <submittedName>
        <fullName evidence="1">Uncharacterized protein</fullName>
    </submittedName>
</protein>
<reference evidence="1" key="1">
    <citation type="submission" date="2022-11" db="EMBL/GenBank/DDBJ databases">
        <authorList>
            <person name="Petersen C."/>
        </authorList>
    </citation>
    <scope>NUCLEOTIDE SEQUENCE</scope>
    <source>
        <strain evidence="1">IBT 34128</strain>
    </source>
</reference>
<dbReference type="GeneID" id="81390586"/>
<dbReference type="EMBL" id="JAPMSZ010000001">
    <property type="protein sequence ID" value="KAJ5115076.1"/>
    <property type="molecule type" value="Genomic_DNA"/>
</dbReference>
<gene>
    <name evidence="1" type="ORF">NUU61_000835</name>
</gene>
<reference evidence="1" key="2">
    <citation type="journal article" date="2023" name="IMA Fungus">
        <title>Comparative genomic study of the Penicillium genus elucidates a diverse pangenome and 15 lateral gene transfer events.</title>
        <authorList>
            <person name="Petersen C."/>
            <person name="Sorensen T."/>
            <person name="Nielsen M.R."/>
            <person name="Sondergaard T.E."/>
            <person name="Sorensen J.L."/>
            <person name="Fitzpatrick D.A."/>
            <person name="Frisvad J.C."/>
            <person name="Nielsen K.L."/>
        </authorList>
    </citation>
    <scope>NUCLEOTIDE SEQUENCE</scope>
    <source>
        <strain evidence="1">IBT 34128</strain>
    </source>
</reference>
<dbReference type="OrthoDB" id="10254221at2759"/>
<comment type="caution">
    <text evidence="1">The sequence shown here is derived from an EMBL/GenBank/DDBJ whole genome shotgun (WGS) entry which is preliminary data.</text>
</comment>
<accession>A0A9W9GAC5</accession>
<sequence length="109" mass="12109">MQQYGVRRLLALGTTAIYCPDDRTSISRALIAGLIRIIANSSYHSILAIQEYFESVNDPSVEWMVYRLGWLSGTSDATAWSDDRNQGEAYAGPDVQWAHKMPAVSNLGK</sequence>
<evidence type="ECO:0000313" key="1">
    <source>
        <dbReference type="EMBL" id="KAJ5115076.1"/>
    </source>
</evidence>
<keyword evidence="2" id="KW-1185">Reference proteome</keyword>
<proteinExistence type="predicted"/>
<name>A0A9W9GAC5_9EURO</name>
<dbReference type="Proteomes" id="UP001141434">
    <property type="component" value="Unassembled WGS sequence"/>
</dbReference>